<evidence type="ECO:0000256" key="1">
    <source>
        <dbReference type="ARBA" id="ARBA00011065"/>
    </source>
</evidence>
<dbReference type="PROSITE" id="PS50206">
    <property type="entry name" value="RHODANESE_3"/>
    <property type="match status" value="1"/>
</dbReference>
<comment type="caution">
    <text evidence="11">The sequence shown here is derived from an EMBL/GenBank/DDBJ whole genome shotgun (WGS) entry which is preliminary data.</text>
</comment>
<dbReference type="GO" id="GO:0000086">
    <property type="term" value="P:G2/M transition of mitotic cell cycle"/>
    <property type="evidence" value="ECO:0007669"/>
    <property type="project" value="TreeGrafter"/>
</dbReference>
<dbReference type="Pfam" id="PF00581">
    <property type="entry name" value="Rhodanese"/>
    <property type="match status" value="1"/>
</dbReference>
<evidence type="ECO:0000256" key="5">
    <source>
        <dbReference type="ARBA" id="ARBA00022912"/>
    </source>
</evidence>
<proteinExistence type="inferred from homology"/>
<dbReference type="OrthoDB" id="26523at2759"/>
<dbReference type="SMART" id="SM00450">
    <property type="entry name" value="RHOD"/>
    <property type="match status" value="1"/>
</dbReference>
<sequence length="536" mass="60512">MAWDEHVIRMGPKNGGGINFEESPKSEATNLGQRIFIYLSNESNISSTTGATMDWDSIFSNKKPLESGNGSCSSEGPAFSKQPLRDVNNSDRIRTTWSNSNSFKSPEKTLDHVDDSQDSGVSFSPSRFRVKKLAKRPSKMLSPAFSNSKPRSFESVEEDMDIGGEDGFEEAMVDFELPSVDAHVPKMMSSLLTGQIKHVPVDSENDSLEMNKENFHIRKAVSRKIFTFDDNSTPPSSKTYDLFKRPSVPEEFTSPAGHKRIKSVSHGELLCGKNRLKSSPDLDDSHSSDDDSSVMDVSWEASCPRPKQFLRSQSESAVSIIKSMELIDKDPMLIGDASKRFVLPIIEGKHKDLKEIGGETLVKVLNGEYKHVVDRFEVIDCRYPYEYEGGHIKGAINIHTQKQLHQKYLQSKSAVCSADPPVGRHIIVFHCEFSSHRAPDLCRFLREADRHCNSNSFPSLHYPELYVLYGGYKAFYESYKEFCEPQTYLEMNDPKYTEECKWHKSQSKSDFVPIKSNSGTAVSKIQRKPMKKFNGF</sequence>
<feature type="domain" description="Rhodanese" evidence="10">
    <location>
        <begin position="372"/>
        <end position="484"/>
    </location>
</feature>
<dbReference type="PANTHER" id="PTHR10828">
    <property type="entry name" value="M-PHASE INDUCER PHOSPHATASE DUAL SPECIFICITY PHOSPHATASE CDC25"/>
    <property type="match status" value="1"/>
</dbReference>
<evidence type="ECO:0000313" key="12">
    <source>
        <dbReference type="Proteomes" id="UP000708208"/>
    </source>
</evidence>
<keyword evidence="6 8" id="KW-0131">Cell cycle</keyword>
<comment type="similarity">
    <text evidence="1 8">Belongs to the MPI phosphatase family.</text>
</comment>
<dbReference type="GO" id="GO:0004725">
    <property type="term" value="F:protein tyrosine phosphatase activity"/>
    <property type="evidence" value="ECO:0007669"/>
    <property type="project" value="UniProtKB-UniRule"/>
</dbReference>
<evidence type="ECO:0000313" key="11">
    <source>
        <dbReference type="EMBL" id="CAG7832715.1"/>
    </source>
</evidence>
<name>A0A8J2M5J4_9HEXA</name>
<evidence type="ECO:0000259" key="10">
    <source>
        <dbReference type="PROSITE" id="PS50206"/>
    </source>
</evidence>
<dbReference type="CDD" id="cd01530">
    <property type="entry name" value="Cdc25"/>
    <property type="match status" value="1"/>
</dbReference>
<feature type="region of interest" description="Disordered" evidence="9">
    <location>
        <begin position="275"/>
        <end position="297"/>
    </location>
</feature>
<dbReference type="GO" id="GO:0005634">
    <property type="term" value="C:nucleus"/>
    <property type="evidence" value="ECO:0007669"/>
    <property type="project" value="TreeGrafter"/>
</dbReference>
<reference evidence="11" key="1">
    <citation type="submission" date="2021-06" db="EMBL/GenBank/DDBJ databases">
        <authorList>
            <person name="Hodson N. C."/>
            <person name="Mongue J. A."/>
            <person name="Jaron S. K."/>
        </authorList>
    </citation>
    <scope>NUCLEOTIDE SEQUENCE</scope>
</reference>
<evidence type="ECO:0000256" key="8">
    <source>
        <dbReference type="RuleBase" id="RU368028"/>
    </source>
</evidence>
<dbReference type="GO" id="GO:0010971">
    <property type="term" value="P:positive regulation of G2/M transition of mitotic cell cycle"/>
    <property type="evidence" value="ECO:0007669"/>
    <property type="project" value="TreeGrafter"/>
</dbReference>
<accession>A0A8J2M5J4</accession>
<comment type="function">
    <text evidence="8">Tyrosine protein phosphatase which functions as a dosage-dependent inducer of mitotic progression.</text>
</comment>
<keyword evidence="3 8" id="KW-0498">Mitosis</keyword>
<feature type="compositionally biased region" description="Basic and acidic residues" evidence="9">
    <location>
        <begin position="278"/>
        <end position="289"/>
    </location>
</feature>
<dbReference type="Proteomes" id="UP000708208">
    <property type="component" value="Unassembled WGS sequence"/>
</dbReference>
<evidence type="ECO:0000256" key="3">
    <source>
        <dbReference type="ARBA" id="ARBA00022776"/>
    </source>
</evidence>
<feature type="region of interest" description="Disordered" evidence="9">
    <location>
        <begin position="65"/>
        <end position="121"/>
    </location>
</feature>
<keyword evidence="4 8" id="KW-0378">Hydrolase</keyword>
<dbReference type="InterPro" id="IPR001763">
    <property type="entry name" value="Rhodanese-like_dom"/>
</dbReference>
<protein>
    <recommendedName>
        <fullName evidence="8">M-phase inducer phosphatase</fullName>
        <ecNumber evidence="8">3.1.3.48</ecNumber>
    </recommendedName>
</protein>
<keyword evidence="12" id="KW-1185">Reference proteome</keyword>
<feature type="compositionally biased region" description="Polar residues" evidence="9">
    <location>
        <begin position="95"/>
        <end position="104"/>
    </location>
</feature>
<dbReference type="GO" id="GO:0005737">
    <property type="term" value="C:cytoplasm"/>
    <property type="evidence" value="ECO:0007669"/>
    <property type="project" value="TreeGrafter"/>
</dbReference>
<evidence type="ECO:0000256" key="4">
    <source>
        <dbReference type="ARBA" id="ARBA00022801"/>
    </source>
</evidence>
<evidence type="ECO:0000256" key="7">
    <source>
        <dbReference type="ARBA" id="ARBA00051722"/>
    </source>
</evidence>
<organism evidence="11 12">
    <name type="scientific">Allacma fusca</name>
    <dbReference type="NCBI Taxonomy" id="39272"/>
    <lineage>
        <taxon>Eukaryota</taxon>
        <taxon>Metazoa</taxon>
        <taxon>Ecdysozoa</taxon>
        <taxon>Arthropoda</taxon>
        <taxon>Hexapoda</taxon>
        <taxon>Collembola</taxon>
        <taxon>Symphypleona</taxon>
        <taxon>Sminthuridae</taxon>
        <taxon>Allacma</taxon>
    </lineage>
</organism>
<dbReference type="FunFam" id="3.40.250.10:FF:000021">
    <property type="entry name" value="M-phase inducer phosphatase cdc-25.2"/>
    <property type="match status" value="1"/>
</dbReference>
<evidence type="ECO:0000256" key="2">
    <source>
        <dbReference type="ARBA" id="ARBA00022618"/>
    </source>
</evidence>
<dbReference type="EMBL" id="CAJVCH010566573">
    <property type="protein sequence ID" value="CAG7832715.1"/>
    <property type="molecule type" value="Genomic_DNA"/>
</dbReference>
<feature type="compositionally biased region" description="Basic and acidic residues" evidence="9">
    <location>
        <begin position="105"/>
        <end position="115"/>
    </location>
</feature>
<evidence type="ECO:0000256" key="9">
    <source>
        <dbReference type="SAM" id="MobiDB-lite"/>
    </source>
</evidence>
<dbReference type="GO" id="GO:0051301">
    <property type="term" value="P:cell division"/>
    <property type="evidence" value="ECO:0007669"/>
    <property type="project" value="UniProtKB-UniRule"/>
</dbReference>
<dbReference type="EC" id="3.1.3.48" evidence="8"/>
<dbReference type="AlphaFoldDB" id="A0A8J2M5J4"/>
<dbReference type="InterPro" id="IPR000751">
    <property type="entry name" value="MPI_Phosphatase"/>
</dbReference>
<evidence type="ECO:0000256" key="6">
    <source>
        <dbReference type="ARBA" id="ARBA00023306"/>
    </source>
</evidence>
<dbReference type="PANTHER" id="PTHR10828:SF17">
    <property type="entry name" value="PROTEIN-TYROSINE-PHOSPHATASE"/>
    <property type="match status" value="1"/>
</dbReference>
<keyword evidence="5 8" id="KW-0904">Protein phosphatase</keyword>
<gene>
    <name evidence="11" type="ORF">AFUS01_LOCUS42387</name>
</gene>
<keyword evidence="2 8" id="KW-0132">Cell division</keyword>
<comment type="catalytic activity">
    <reaction evidence="7 8">
        <text>O-phospho-L-tyrosyl-[protein] + H2O = L-tyrosyl-[protein] + phosphate</text>
        <dbReference type="Rhea" id="RHEA:10684"/>
        <dbReference type="Rhea" id="RHEA-COMP:10136"/>
        <dbReference type="Rhea" id="RHEA-COMP:20101"/>
        <dbReference type="ChEBI" id="CHEBI:15377"/>
        <dbReference type="ChEBI" id="CHEBI:43474"/>
        <dbReference type="ChEBI" id="CHEBI:46858"/>
        <dbReference type="ChEBI" id="CHEBI:61978"/>
        <dbReference type="EC" id="3.1.3.48"/>
    </reaction>
</comment>
<dbReference type="GO" id="GO:0110032">
    <property type="term" value="P:positive regulation of G2/MI transition of meiotic cell cycle"/>
    <property type="evidence" value="ECO:0007669"/>
    <property type="project" value="TreeGrafter"/>
</dbReference>